<dbReference type="EMBL" id="ASRH01000028">
    <property type="protein sequence ID" value="EWG06410.1"/>
    <property type="molecule type" value="Genomic_DNA"/>
</dbReference>
<proteinExistence type="predicted"/>
<protein>
    <recommendedName>
        <fullName evidence="3">CopG family transcriptional regulator</fullName>
    </recommendedName>
</protein>
<dbReference type="InterPro" id="IPR039709">
    <property type="entry name" value="VapB3-like"/>
</dbReference>
<dbReference type="PANTHER" id="PTHR42244">
    <property type="entry name" value="ANTITOXIN VAPB3-RELATED"/>
    <property type="match status" value="1"/>
</dbReference>
<gene>
    <name evidence="1" type="ORF">ASUL_09709</name>
</gene>
<keyword evidence="2" id="KW-1185">Reference proteome</keyword>
<comment type="caution">
    <text evidence="1">The sequence shown here is derived from an EMBL/GenBank/DDBJ whole genome shotgun (WGS) entry which is preliminary data.</text>
</comment>
<dbReference type="AlphaFoldDB" id="W7KGU1"/>
<evidence type="ECO:0000313" key="2">
    <source>
        <dbReference type="Proteomes" id="UP000054284"/>
    </source>
</evidence>
<sequence>MNFKDLPYNTKVMSEVVSFKVRKEIKKKMELYRNEVNWSEELRNFVEQKIAEIEAKRGIDKISQELKEANWSFRKGTSSELIREDRDPNS</sequence>
<name>W7KGU1_9CREN</name>
<dbReference type="PANTHER" id="PTHR42244:SF2">
    <property type="entry name" value="ANTITOXIN VAPB3-RELATED"/>
    <property type="match status" value="1"/>
</dbReference>
<accession>W7KGU1</accession>
<evidence type="ECO:0000313" key="1">
    <source>
        <dbReference type="EMBL" id="EWG06410.1"/>
    </source>
</evidence>
<reference evidence="1 2" key="1">
    <citation type="journal article" date="2014" name="Genome Announc.">
        <title>Draft Genome Sequence of the Sulfolobales Archaeon AZ1, Obtained through Metagenomic Analysis of a Mexican Hot Spring.</title>
        <authorList>
            <person name="Servin-Garciduenas L.E."/>
            <person name="Martinez-Romero E."/>
        </authorList>
    </citation>
    <scope>NUCLEOTIDE SEQUENCE [LARGE SCALE GENOMIC DNA]</scope>
    <source>
        <strain evidence="1">AZ1-illumnia</strain>
    </source>
</reference>
<dbReference type="Proteomes" id="UP000054284">
    <property type="component" value="Unassembled WGS sequence"/>
</dbReference>
<evidence type="ECO:0008006" key="3">
    <source>
        <dbReference type="Google" id="ProtNLM"/>
    </source>
</evidence>
<organism evidence="1 2">
    <name type="scientific">Candidatus Aramenus sulfurataquae</name>
    <dbReference type="NCBI Taxonomy" id="1326980"/>
    <lineage>
        <taxon>Archaea</taxon>
        <taxon>Thermoproteota</taxon>
        <taxon>Thermoprotei</taxon>
        <taxon>Sulfolobales</taxon>
        <taxon>Sulfolobaceae</taxon>
        <taxon>Candidatus Aramenus</taxon>
    </lineage>
</organism>